<sequence>MTDVNIDPHDWGCFEFTLPSLAGRGGLSLPIQWNPDRFPKTGSCATTHRLELIVLTRSLNALNARRKNPDANEKGFTLIELLVVVIIIGILAAIAIPVYLGIQNNAKESGVQSDVANAKIGVVAIQTDTGALPAAGTIDPSANSKYGFTKSANTGALTLTVGAGAAFCVSAPSTTSPVVTFAASDLVGAKKGTCSAGAFVAP</sequence>
<feature type="transmembrane region" description="Helical" evidence="6">
    <location>
        <begin position="75"/>
        <end position="100"/>
    </location>
</feature>
<proteinExistence type="predicted"/>
<evidence type="ECO:0000256" key="5">
    <source>
        <dbReference type="ARBA" id="ARBA00023136"/>
    </source>
</evidence>
<dbReference type="InterPro" id="IPR012902">
    <property type="entry name" value="N_methyl_site"/>
</dbReference>
<accession>A0ABY2JIJ6</accession>
<organism evidence="7 8">
    <name type="scientific">Cryobacterium sinapicolor</name>
    <dbReference type="NCBI Taxonomy" id="1259236"/>
    <lineage>
        <taxon>Bacteria</taxon>
        <taxon>Bacillati</taxon>
        <taxon>Actinomycetota</taxon>
        <taxon>Actinomycetes</taxon>
        <taxon>Micrococcales</taxon>
        <taxon>Microbacteriaceae</taxon>
        <taxon>Cryobacterium</taxon>
    </lineage>
</organism>
<comment type="caution">
    <text evidence="7">The sequence shown here is derived from an EMBL/GenBank/DDBJ whole genome shotgun (WGS) entry which is preliminary data.</text>
</comment>
<evidence type="ECO:0000256" key="4">
    <source>
        <dbReference type="ARBA" id="ARBA00022989"/>
    </source>
</evidence>
<dbReference type="InterPro" id="IPR045584">
    <property type="entry name" value="Pilin-like"/>
</dbReference>
<gene>
    <name evidence="7" type="ORF">E3T28_01880</name>
</gene>
<protein>
    <submittedName>
        <fullName evidence="7">Prepilin-type N-terminal cleavage/methylation domain-containing protein</fullName>
    </submittedName>
</protein>
<evidence type="ECO:0000313" key="8">
    <source>
        <dbReference type="Proteomes" id="UP000297853"/>
    </source>
</evidence>
<keyword evidence="3 6" id="KW-0812">Transmembrane</keyword>
<dbReference type="Gene3D" id="3.30.700.10">
    <property type="entry name" value="Glycoprotein, Type 4 Pilin"/>
    <property type="match status" value="1"/>
</dbReference>
<comment type="subcellular location">
    <subcellularLocation>
        <location evidence="1">Membrane</location>
        <topology evidence="1">Single-pass membrane protein</topology>
    </subcellularLocation>
</comment>
<name>A0ABY2JIJ6_9MICO</name>
<dbReference type="Proteomes" id="UP000297853">
    <property type="component" value="Unassembled WGS sequence"/>
</dbReference>
<evidence type="ECO:0000313" key="7">
    <source>
        <dbReference type="EMBL" id="TFD04741.1"/>
    </source>
</evidence>
<dbReference type="SUPFAM" id="SSF54523">
    <property type="entry name" value="Pili subunits"/>
    <property type="match status" value="1"/>
</dbReference>
<dbReference type="Pfam" id="PF07963">
    <property type="entry name" value="N_methyl"/>
    <property type="match status" value="1"/>
</dbReference>
<keyword evidence="8" id="KW-1185">Reference proteome</keyword>
<dbReference type="EMBL" id="SOGQ01000012">
    <property type="protein sequence ID" value="TFD04741.1"/>
    <property type="molecule type" value="Genomic_DNA"/>
</dbReference>
<dbReference type="PANTHER" id="PTHR30093">
    <property type="entry name" value="GENERAL SECRETION PATHWAY PROTEIN G"/>
    <property type="match status" value="1"/>
</dbReference>
<dbReference type="PANTHER" id="PTHR30093:SF44">
    <property type="entry name" value="TYPE II SECRETION SYSTEM CORE PROTEIN G"/>
    <property type="match status" value="1"/>
</dbReference>
<evidence type="ECO:0000256" key="6">
    <source>
        <dbReference type="SAM" id="Phobius"/>
    </source>
</evidence>
<keyword evidence="5 6" id="KW-0472">Membrane</keyword>
<keyword evidence="4 6" id="KW-1133">Transmembrane helix</keyword>
<evidence type="ECO:0000256" key="2">
    <source>
        <dbReference type="ARBA" id="ARBA00022481"/>
    </source>
</evidence>
<evidence type="ECO:0000256" key="1">
    <source>
        <dbReference type="ARBA" id="ARBA00004167"/>
    </source>
</evidence>
<keyword evidence="2" id="KW-0488">Methylation</keyword>
<evidence type="ECO:0000256" key="3">
    <source>
        <dbReference type="ARBA" id="ARBA00022692"/>
    </source>
</evidence>
<reference evidence="7 8" key="1">
    <citation type="submission" date="2019-03" db="EMBL/GenBank/DDBJ databases">
        <title>Genomics of glacier-inhabiting Cryobacterium strains.</title>
        <authorList>
            <person name="Liu Q."/>
            <person name="Xin Y.-H."/>
        </authorList>
    </citation>
    <scope>NUCLEOTIDE SEQUENCE [LARGE SCALE GENOMIC DNA]</scope>
    <source>
        <strain evidence="7 8">TMT1-23-1</strain>
    </source>
</reference>
<dbReference type="PROSITE" id="PS00409">
    <property type="entry name" value="PROKAR_NTER_METHYL"/>
    <property type="match status" value="1"/>
</dbReference>
<dbReference type="NCBIfam" id="TIGR02532">
    <property type="entry name" value="IV_pilin_GFxxxE"/>
    <property type="match status" value="1"/>
</dbReference>